<organism evidence="13 14">
    <name type="scientific">Suhomyces tanzawaensis NRRL Y-17324</name>
    <dbReference type="NCBI Taxonomy" id="984487"/>
    <lineage>
        <taxon>Eukaryota</taxon>
        <taxon>Fungi</taxon>
        <taxon>Dikarya</taxon>
        <taxon>Ascomycota</taxon>
        <taxon>Saccharomycotina</taxon>
        <taxon>Pichiomycetes</taxon>
        <taxon>Debaryomycetaceae</taxon>
        <taxon>Suhomyces</taxon>
    </lineage>
</organism>
<name>A0A1E4SFW9_9ASCO</name>
<keyword evidence="7 10" id="KW-0862">Zinc</keyword>
<evidence type="ECO:0000256" key="6">
    <source>
        <dbReference type="ARBA" id="ARBA00022786"/>
    </source>
</evidence>
<keyword evidence="14" id="KW-1185">Reference proteome</keyword>
<dbReference type="GO" id="GO:0016567">
    <property type="term" value="P:protein ubiquitination"/>
    <property type="evidence" value="ECO:0007669"/>
    <property type="project" value="UniProtKB-UniRule"/>
</dbReference>
<evidence type="ECO:0000256" key="9">
    <source>
        <dbReference type="PROSITE-ProRule" id="PRU00508"/>
    </source>
</evidence>
<proteinExistence type="inferred from homology"/>
<accession>A0A1E4SFW9</accession>
<dbReference type="Pfam" id="PF02207">
    <property type="entry name" value="zf-UBR"/>
    <property type="match status" value="1"/>
</dbReference>
<evidence type="ECO:0000313" key="14">
    <source>
        <dbReference type="Proteomes" id="UP000094285"/>
    </source>
</evidence>
<dbReference type="GO" id="GO:0000151">
    <property type="term" value="C:ubiquitin ligase complex"/>
    <property type="evidence" value="ECO:0007669"/>
    <property type="project" value="TreeGrafter"/>
</dbReference>
<dbReference type="SMART" id="SM00396">
    <property type="entry name" value="ZnF_UBR1"/>
    <property type="match status" value="1"/>
</dbReference>
<dbReference type="SUPFAM" id="SSF57850">
    <property type="entry name" value="RING/U-box"/>
    <property type="match status" value="1"/>
</dbReference>
<dbReference type="Pfam" id="PF18995">
    <property type="entry name" value="PRT6_C"/>
    <property type="match status" value="1"/>
</dbReference>
<dbReference type="InterPro" id="IPR013083">
    <property type="entry name" value="Znf_RING/FYVE/PHD"/>
</dbReference>
<comment type="catalytic activity">
    <reaction evidence="1 10">
        <text>S-ubiquitinyl-[E2 ubiquitin-conjugating enzyme]-L-cysteine + [acceptor protein]-L-lysine = [E2 ubiquitin-conjugating enzyme]-L-cysteine + N(6)-ubiquitinyl-[acceptor protein]-L-lysine.</text>
        <dbReference type="EC" id="2.3.2.27"/>
    </reaction>
</comment>
<gene>
    <name evidence="13" type="ORF">CANTADRAFT_6802</name>
</gene>
<protein>
    <recommendedName>
        <fullName evidence="10">E3 ubiquitin-protein ligase</fullName>
        <ecNumber evidence="10">2.3.2.27</ecNumber>
    </recommendedName>
</protein>
<dbReference type="PANTHER" id="PTHR21497:SF26">
    <property type="entry name" value="E3 UBIQUITIN-PROTEIN LIGASE UBR1"/>
    <property type="match status" value="1"/>
</dbReference>
<dbReference type="Gene3D" id="2.10.110.30">
    <property type="match status" value="1"/>
</dbReference>
<dbReference type="InterPro" id="IPR039164">
    <property type="entry name" value="UBR1-like"/>
</dbReference>
<dbReference type="PROSITE" id="PS51157">
    <property type="entry name" value="ZF_UBR"/>
    <property type="match status" value="1"/>
</dbReference>
<evidence type="ECO:0000256" key="8">
    <source>
        <dbReference type="ARBA" id="ARBA00046341"/>
    </source>
</evidence>
<evidence type="ECO:0000256" key="5">
    <source>
        <dbReference type="ARBA" id="ARBA00022771"/>
    </source>
</evidence>
<dbReference type="EMBL" id="KV453913">
    <property type="protein sequence ID" value="ODV78409.1"/>
    <property type="molecule type" value="Genomic_DNA"/>
</dbReference>
<dbReference type="GO" id="GO:0061630">
    <property type="term" value="F:ubiquitin protein ligase activity"/>
    <property type="evidence" value="ECO:0007669"/>
    <property type="project" value="UniProtKB-UniRule"/>
</dbReference>
<keyword evidence="4 10" id="KW-0479">Metal-binding</keyword>
<dbReference type="GO" id="GO:0008270">
    <property type="term" value="F:zinc ion binding"/>
    <property type="evidence" value="ECO:0007669"/>
    <property type="project" value="UniProtKB-UniRule"/>
</dbReference>
<dbReference type="CDD" id="cd19672">
    <property type="entry name" value="UBR-box_UBR1_like"/>
    <property type="match status" value="1"/>
</dbReference>
<sequence length="1874" mass="214468">MSYDSGSDIEMYHSPYGTDSESQADLAALANASERARAADLALPPHLQTFLPLKRFLVELPRKLQYTEVDLVRQNVYRALYYACTANGRHIDVLFPDIGPKELMSLHKRVVLKTNQKRPFYLRKPRDTNYTHPPDKACARTLKPGEPVYRCAECGFDDSCVLCVFCFNPQDHIDHNVSVYSTTGSSGICDCGDPEAFKNLNCKCFLHEEDNVEVPQAIRDALRLTLEVCLDYILNVLHFNINTLPVLESHMDDPLLGLTLTSRYLSDLSSLPAREYGMADDTNSHNMWNLVVWNDELHNRDEALSALKDAGLPTAKANIMVKEIDHNGKCVFNQAADPKWLREAHQIITRSGLLASIVSARDYMRFEIIGAMFNWMSDIIELYSNDLFRNLSKSLLSQILLEPASIHSSLPIHEWADLLSDINKKNFKKVLNGLFISNTYHKVSSSLSTDLTAQDLVTTFKSIKSTSESQTINLSRIQMLLLYESRLDKPTRMALPALLMPPLVSDMANKSIFSKQLMEVYPLLLHNLAYVDREDHLNILLEVNSQIFTCPKCVGQMLTEGGYETVISSLITLIEELASKWNKDSGYPTVVDISKDHPLTYKRLKTAIIRGISDLKSLSSKHSNNSIFTDPKNFELSILLLRCFQEYWPMKKKYGDHVEREIYDFVVHIEYSIPVLNIAKSIGTSEYTLESVRKNALFLIDYLQLRTLRTKEDGIIDFKVTNEFVSLINPLNAMLSYMIQTNGISKFQDILLNMNKSFLNISDISLRSIVLANQIKIGYWIRNGFSTSRQGSLYFESIMNDVTFFRDFHINQITCIIDDPKSTLFNFLERWDLLSWYLNDVKYDKTDYEDRFFSISEKFILFLYNLLVERVAFLSLSSNKRYELMVKKTIAYILCGEPRPYSAIKEDVSTELQDLTNFDDILYELADYQPPSAIGDSGMFRLKTEVYKTMDPLSFYFDSSKYQEISESLVKQASQTTKKKDHDIILIPKLVQDEKVPTIVGQNLGRFTKTKEFAKLIYKFLQVAIDTSDETYLPQLLHLIHAILIDDEILHGKAYLNDHFVNIPISDLLLMIVESKMSPRVVQKADFLVERFIEKDQRIVENLIDCFGENYINEYKKKKTGLFESDLEKQKRKNKERQSKVMKKFENQRKKFLSMNKEFEQPESESQSTEYVSQDRTCVLCGEAETLNESLGLLASKTKASCFWKLPIGQSDHMNRSFKPFDLQHTTVETKSFYKRGYYYGRGDAMFPSDFEEAQVLSTCGHFIHHRCFKNAIGLNRHYPCPLCRNLHNVFIPSFRDPKSVNGEENLVELDYDPKLQKYNQIFNSTGSTKNPMLKNALVDKTYESKDFKPFQRILTTELLDLLEESSISNRNNCNSKYFSSLLKVSTILADTIRMNEISTRIGGEASCSTFLEQIPGSVKTLLRSLAQSRALLYTDRKSPILLGNDYDFSREINGLWDSVSLHVDGVFNETIVLYFQTDESLRTLARLGMTKMIVNSIYSLLMRPNNKMDLMGHNKTTDISEPVLSSFRSIFNTVASQIDGEIPTDRFVVDCYYAVERLLLPFLRQLIIFKDILTCESQGENSFKSTGSLHNLTDQIRSQKYVDSSQALTRALNLPSYDEVIMGVADANDDFAFESSVFDIVLNAKIPKYLESGILTLDYPGIIRLIDLPTQFNTCIVQDRSHSYEQMTCLHCGRMEKSSTGTGHMAACASGIGIFFLPRSNLLRICIHIGNSPPISIDIPGPYLTKHGEIKRPRTPGAATLNQFRYDTLNKMWLNQGLYAFVTRSIFGARTNTDAMNFNFGQDPDEDEDEDDDDEDGDDEDHFDDAHFDDAEFDDDSDNADVPNGYSYDEYIEGMDFTHSNEFFEFARDNGLY</sequence>
<dbReference type="OrthoDB" id="26387at2759"/>
<dbReference type="GO" id="GO:0005737">
    <property type="term" value="C:cytoplasm"/>
    <property type="evidence" value="ECO:0007669"/>
    <property type="project" value="TreeGrafter"/>
</dbReference>
<dbReference type="InterPro" id="IPR044046">
    <property type="entry name" value="E3_ligase_UBR-like_C"/>
</dbReference>
<dbReference type="STRING" id="984487.A0A1E4SFW9"/>
<keyword evidence="5 10" id="KW-0863">Zinc-finger</keyword>
<evidence type="ECO:0000256" key="2">
    <source>
        <dbReference type="ARBA" id="ARBA00004906"/>
    </source>
</evidence>
<evidence type="ECO:0000256" key="10">
    <source>
        <dbReference type="RuleBase" id="RU366018"/>
    </source>
</evidence>
<feature type="domain" description="UBR-type" evidence="12">
    <location>
        <begin position="136"/>
        <end position="209"/>
    </location>
</feature>
<evidence type="ECO:0000313" key="13">
    <source>
        <dbReference type="EMBL" id="ODV78409.1"/>
    </source>
</evidence>
<evidence type="ECO:0000259" key="12">
    <source>
        <dbReference type="PROSITE" id="PS51157"/>
    </source>
</evidence>
<comment type="similarity">
    <text evidence="8 10">Belongs to the E3 ubiquitin-protein ligase UBR1-like family.</text>
</comment>
<dbReference type="Gene3D" id="3.30.40.10">
    <property type="entry name" value="Zinc/RING finger domain, C3HC4 (zinc finger)"/>
    <property type="match status" value="1"/>
</dbReference>
<evidence type="ECO:0000256" key="1">
    <source>
        <dbReference type="ARBA" id="ARBA00000900"/>
    </source>
</evidence>
<evidence type="ECO:0000256" key="3">
    <source>
        <dbReference type="ARBA" id="ARBA00022679"/>
    </source>
</evidence>
<evidence type="ECO:0000256" key="4">
    <source>
        <dbReference type="ARBA" id="ARBA00022723"/>
    </source>
</evidence>
<dbReference type="GO" id="GO:0071596">
    <property type="term" value="P:ubiquitin-dependent protein catabolic process via the N-end rule pathway"/>
    <property type="evidence" value="ECO:0007669"/>
    <property type="project" value="UniProtKB-UniRule"/>
</dbReference>
<comment type="pathway">
    <text evidence="2 10">Protein modification; protein ubiquitination.</text>
</comment>
<feature type="compositionally biased region" description="Acidic residues" evidence="11">
    <location>
        <begin position="1804"/>
        <end position="1824"/>
    </location>
</feature>
<evidence type="ECO:0000256" key="7">
    <source>
        <dbReference type="ARBA" id="ARBA00022833"/>
    </source>
</evidence>
<comment type="function">
    <text evidence="10">Ubiquitin ligase protein which is a component of the N-end rule pathway. Recognizes and binds to proteins bearing specific N-terminal residues that are destabilizing according to the N-end rule, leading to their ubiquitination and subsequent degradation.</text>
</comment>
<keyword evidence="3 10" id="KW-0808">Transferase</keyword>
<evidence type="ECO:0000256" key="11">
    <source>
        <dbReference type="SAM" id="MobiDB-lite"/>
    </source>
</evidence>
<dbReference type="Pfam" id="PF22960">
    <property type="entry name" value="WHD_UBR1"/>
    <property type="match status" value="1"/>
</dbReference>
<keyword evidence="6 10" id="KW-0833">Ubl conjugation pathway</keyword>
<dbReference type="InterPro" id="IPR055194">
    <property type="entry name" value="UBR1-like_WH"/>
</dbReference>
<reference evidence="14" key="1">
    <citation type="submission" date="2016-05" db="EMBL/GenBank/DDBJ databases">
        <title>Comparative genomics of biotechnologically important yeasts.</title>
        <authorList>
            <consortium name="DOE Joint Genome Institute"/>
            <person name="Riley R."/>
            <person name="Haridas S."/>
            <person name="Wolfe K.H."/>
            <person name="Lopes M.R."/>
            <person name="Hittinger C.T."/>
            <person name="Goker M."/>
            <person name="Salamov A."/>
            <person name="Wisecaver J."/>
            <person name="Long T.M."/>
            <person name="Aerts A.L."/>
            <person name="Barry K."/>
            <person name="Choi C."/>
            <person name="Clum A."/>
            <person name="Coughlan A.Y."/>
            <person name="Deshpande S."/>
            <person name="Douglass A.P."/>
            <person name="Hanson S.J."/>
            <person name="Klenk H.-P."/>
            <person name="Labutti K."/>
            <person name="Lapidus A."/>
            <person name="Lindquist E."/>
            <person name="Lipzen A."/>
            <person name="Meier-Kolthoff J.P."/>
            <person name="Ohm R.A."/>
            <person name="Otillar R.P."/>
            <person name="Pangilinan J."/>
            <person name="Peng Y."/>
            <person name="Rokas A."/>
            <person name="Rosa C.A."/>
            <person name="Scheuner C."/>
            <person name="Sibirny A.A."/>
            <person name="Slot J.C."/>
            <person name="Stielow J.B."/>
            <person name="Sun H."/>
            <person name="Kurtzman C.P."/>
            <person name="Blackwell M."/>
            <person name="Grigoriev I.V."/>
            <person name="Jeffries T.W."/>
        </authorList>
    </citation>
    <scope>NUCLEOTIDE SEQUENCE [LARGE SCALE GENOMIC DNA]</scope>
    <source>
        <strain evidence="14">NRRL Y-17324</strain>
    </source>
</reference>
<dbReference type="UniPathway" id="UPA00143"/>
<feature type="region of interest" description="Disordered" evidence="11">
    <location>
        <begin position="1798"/>
        <end position="1848"/>
    </location>
</feature>
<dbReference type="Proteomes" id="UP000094285">
    <property type="component" value="Unassembled WGS sequence"/>
</dbReference>
<dbReference type="EC" id="2.3.2.27" evidence="10"/>
<feature type="zinc finger region" description="UBR-type" evidence="9">
    <location>
        <begin position="136"/>
        <end position="209"/>
    </location>
</feature>
<dbReference type="FunFam" id="2.10.110.30:FF:000002">
    <property type="entry name" value="Putative e3 ubiquitin-protein ligase ubr3"/>
    <property type="match status" value="1"/>
</dbReference>
<dbReference type="PANTHER" id="PTHR21497">
    <property type="entry name" value="UBIQUITIN LIGASE E3 ALPHA-RELATED"/>
    <property type="match status" value="1"/>
</dbReference>
<dbReference type="RefSeq" id="XP_020063531.1">
    <property type="nucleotide sequence ID" value="XM_020210970.1"/>
</dbReference>
<dbReference type="GeneID" id="30985106"/>
<dbReference type="InterPro" id="IPR003126">
    <property type="entry name" value="Znf_UBR"/>
</dbReference>